<feature type="compositionally biased region" description="Basic and acidic residues" evidence="1">
    <location>
        <begin position="1"/>
        <end position="41"/>
    </location>
</feature>
<name>A0ABV7U2M0_9RHOB</name>
<sequence>MMDRDRISHRAHRIWEAQGRPEGRDAEHWAQAQDELRREGVLGDDSLSALDADTVPDANGKADGRIVEAGEGGTAGGLDEAEKAVLSPVQPDAGDGR</sequence>
<feature type="region of interest" description="Disordered" evidence="1">
    <location>
        <begin position="1"/>
        <end position="97"/>
    </location>
</feature>
<dbReference type="Pfam" id="PF11154">
    <property type="entry name" value="DUF2934"/>
    <property type="match status" value="1"/>
</dbReference>
<protein>
    <submittedName>
        <fullName evidence="2">DUF2934 domain-containing protein</fullName>
    </submittedName>
</protein>
<evidence type="ECO:0000313" key="2">
    <source>
        <dbReference type="EMBL" id="MFC3629289.1"/>
    </source>
</evidence>
<dbReference type="RefSeq" id="WP_377760783.1">
    <property type="nucleotide sequence ID" value="NZ_JBHRXY010000004.1"/>
</dbReference>
<dbReference type="Proteomes" id="UP001595539">
    <property type="component" value="Unassembled WGS sequence"/>
</dbReference>
<gene>
    <name evidence="2" type="ORF">ACFOM8_07500</name>
</gene>
<feature type="compositionally biased region" description="Low complexity" evidence="1">
    <location>
        <begin position="44"/>
        <end position="53"/>
    </location>
</feature>
<reference evidence="3" key="1">
    <citation type="journal article" date="2019" name="Int. J. Syst. Evol. Microbiol.">
        <title>The Global Catalogue of Microorganisms (GCM) 10K type strain sequencing project: providing services to taxonomists for standard genome sequencing and annotation.</title>
        <authorList>
            <consortium name="The Broad Institute Genomics Platform"/>
            <consortium name="The Broad Institute Genome Sequencing Center for Infectious Disease"/>
            <person name="Wu L."/>
            <person name="Ma J."/>
        </authorList>
    </citation>
    <scope>NUCLEOTIDE SEQUENCE [LARGE SCALE GENOMIC DNA]</scope>
    <source>
        <strain evidence="3">KCTC 42473</strain>
    </source>
</reference>
<organism evidence="2 3">
    <name type="scientific">Paracoccus angustae</name>
    <dbReference type="NCBI Taxonomy" id="1671480"/>
    <lineage>
        <taxon>Bacteria</taxon>
        <taxon>Pseudomonadati</taxon>
        <taxon>Pseudomonadota</taxon>
        <taxon>Alphaproteobacteria</taxon>
        <taxon>Rhodobacterales</taxon>
        <taxon>Paracoccaceae</taxon>
        <taxon>Paracoccus</taxon>
    </lineage>
</organism>
<keyword evidence="3" id="KW-1185">Reference proteome</keyword>
<comment type="caution">
    <text evidence="2">The sequence shown here is derived from an EMBL/GenBank/DDBJ whole genome shotgun (WGS) entry which is preliminary data.</text>
</comment>
<proteinExistence type="predicted"/>
<dbReference type="EMBL" id="JBHRXY010000004">
    <property type="protein sequence ID" value="MFC3629289.1"/>
    <property type="molecule type" value="Genomic_DNA"/>
</dbReference>
<dbReference type="InterPro" id="IPR021327">
    <property type="entry name" value="DUF2934"/>
</dbReference>
<accession>A0ABV7U2M0</accession>
<evidence type="ECO:0000256" key="1">
    <source>
        <dbReference type="SAM" id="MobiDB-lite"/>
    </source>
</evidence>
<evidence type="ECO:0000313" key="3">
    <source>
        <dbReference type="Proteomes" id="UP001595539"/>
    </source>
</evidence>